<dbReference type="SUPFAM" id="SSF52540">
    <property type="entry name" value="P-loop containing nucleoside triphosphate hydrolases"/>
    <property type="match status" value="1"/>
</dbReference>
<dbReference type="InterPro" id="IPR027417">
    <property type="entry name" value="P-loop_NTPase"/>
</dbReference>
<keyword evidence="3" id="KW-1185">Reference proteome</keyword>
<organism evidence="2 3">
    <name type="scientific">Winogradskyella sediminis</name>
    <dbReference type="NCBI Taxonomy" id="1382466"/>
    <lineage>
        <taxon>Bacteria</taxon>
        <taxon>Pseudomonadati</taxon>
        <taxon>Bacteroidota</taxon>
        <taxon>Flavobacteriia</taxon>
        <taxon>Flavobacteriales</taxon>
        <taxon>Flavobacteriaceae</taxon>
        <taxon>Winogradskyella</taxon>
    </lineage>
</organism>
<dbReference type="InterPro" id="IPR038726">
    <property type="entry name" value="PDDEXK_AddAB-type"/>
</dbReference>
<gene>
    <name evidence="2" type="ORF">SAMN04489797_1463</name>
</gene>
<dbReference type="Pfam" id="PF12705">
    <property type="entry name" value="PDDEXK_1"/>
    <property type="match status" value="1"/>
</dbReference>
<proteinExistence type="predicted"/>
<evidence type="ECO:0000313" key="2">
    <source>
        <dbReference type="EMBL" id="SDS37429.1"/>
    </source>
</evidence>
<dbReference type="STRING" id="1249933.SAMN04489797_1463"/>
<dbReference type="EMBL" id="LT629774">
    <property type="protein sequence ID" value="SDS37429.1"/>
    <property type="molecule type" value="Genomic_DNA"/>
</dbReference>
<dbReference type="InterPro" id="IPR011335">
    <property type="entry name" value="Restrct_endonuc-II-like"/>
</dbReference>
<evidence type="ECO:0000313" key="3">
    <source>
        <dbReference type="Proteomes" id="UP000198963"/>
    </source>
</evidence>
<dbReference type="Proteomes" id="UP000198963">
    <property type="component" value="Chromosome I"/>
</dbReference>
<protein>
    <submittedName>
        <fullName evidence="2">PD-(D/E)XK nuclease superfamily protein</fullName>
    </submittedName>
</protein>
<accession>A0A1H1RQW7</accession>
<dbReference type="Gene3D" id="3.90.320.10">
    <property type="match status" value="1"/>
</dbReference>
<sequence length="919" mass="106563">MISFIKSVLIDLQKKGLNLEDLYFILPSKRAGVFLKHHLSTLIDHPIFAPHILSSEEFVEELSGLQNLPNTDLIFRLYETYISLTSKEDQESFESFSTWAQILLQDFNEIDRYLIPQDHIFDYLKAIKELNHWSLEPEQTDLIKNHLKFWKHLKSYYTAFTENLLTSKQGYQGLIYREAVDNLESYMENCKAKTHVFLGFNALNTAESQIIQGLLKNDLAHIYWDIDKAFIDDHVHDAGWFTRQHRSKWNYFKSQPFNWVTQHYTEPKQIEAIGIPKLVGQAKYIGQLLDELTEKDSNVSKIAVVLGEEHLLLPVLNSIPNHITKLNVTMGLPLQFVPLASFFEELLSIHKTNPKQFYYKDVISILSHPSIYPLFDAETSNVSEDIVAYIQKNNIVYMTVGELNQLTTSHSKLIDLLFSSWNDNPRKALEHCSELILKMKWNFEDDKQNHSLELEYLYRFNTLFNQLSQLESTYKYLKSIVALQSIYRELLSSETLDFKGEPLEGLQIMGMLESRVLDFETVIISSVNEGILPSGKTNNSFIPFDVKIENHLPTFKEKDAVYTYHFYRLLQRAKNVYILYNTEIDALKGGEKSRFLTQLEVEGIHDIKSRIISPDVPIIEQKLTEIIKTPSVIEQIKVLSGKGYSPSSLTNYIRNPIDFYYDKILGIKEFDEVEENIAANTLGSVIHNSLEDFYKPLEGSILTVDHLKDFKKCTKAMVTKHFEDLYNKGGFSQGKNLIIFEIAQRYILNFLNLEIESLNQGREIKILSIESDESIDIAIDGLDFPIKLKGKVDRVDMFDGVVRVIDYKSGKVEQNKVEIVEWEDITTDYIKYSKPFQILCYAYMMRQNNRIKLPIEAGIISFKNLNEGFLKFGKKPSSHSRKKDHLITDETLDNFEIELKKLISEICNSKLNFIEKELD</sequence>
<evidence type="ECO:0000259" key="1">
    <source>
        <dbReference type="Pfam" id="PF12705"/>
    </source>
</evidence>
<name>A0A1H1RQW7_9FLAO</name>
<reference evidence="2 3" key="1">
    <citation type="submission" date="2016-10" db="EMBL/GenBank/DDBJ databases">
        <authorList>
            <person name="Varghese N."/>
            <person name="Submissions S."/>
        </authorList>
    </citation>
    <scope>NUCLEOTIDE SEQUENCE [LARGE SCALE GENOMIC DNA]</scope>
    <source>
        <strain evidence="2 3">RHA_55</strain>
    </source>
</reference>
<dbReference type="InterPro" id="IPR011604">
    <property type="entry name" value="PDDEXK-like_dom_sf"/>
</dbReference>
<dbReference type="SUPFAM" id="SSF52980">
    <property type="entry name" value="Restriction endonuclease-like"/>
    <property type="match status" value="1"/>
</dbReference>
<dbReference type="AlphaFoldDB" id="A0A1H1RQW7"/>
<feature type="domain" description="PD-(D/E)XK endonuclease-like" evidence="1">
    <location>
        <begin position="645"/>
        <end position="909"/>
    </location>
</feature>
<dbReference type="RefSeq" id="WP_092445706.1">
    <property type="nucleotide sequence ID" value="NZ_LT629774.1"/>
</dbReference>